<gene>
    <name evidence="1" type="ORF">LCGC14_2448970</name>
</gene>
<name>A0A0F9EAK4_9ZZZZ</name>
<organism evidence="1">
    <name type="scientific">marine sediment metagenome</name>
    <dbReference type="NCBI Taxonomy" id="412755"/>
    <lineage>
        <taxon>unclassified sequences</taxon>
        <taxon>metagenomes</taxon>
        <taxon>ecological metagenomes</taxon>
    </lineage>
</organism>
<accession>A0A0F9EAK4</accession>
<reference evidence="1" key="1">
    <citation type="journal article" date="2015" name="Nature">
        <title>Complex archaea that bridge the gap between prokaryotes and eukaryotes.</title>
        <authorList>
            <person name="Spang A."/>
            <person name="Saw J.H."/>
            <person name="Jorgensen S.L."/>
            <person name="Zaremba-Niedzwiedzka K."/>
            <person name="Martijn J."/>
            <person name="Lind A.E."/>
            <person name="van Eijk R."/>
            <person name="Schleper C."/>
            <person name="Guy L."/>
            <person name="Ettema T.J."/>
        </authorList>
    </citation>
    <scope>NUCLEOTIDE SEQUENCE</scope>
</reference>
<evidence type="ECO:0000313" key="1">
    <source>
        <dbReference type="EMBL" id="KKL21088.1"/>
    </source>
</evidence>
<dbReference type="AlphaFoldDB" id="A0A0F9EAK4"/>
<sequence>MMRFLIKASMAIAVMLCVSMTLADEAGIELDPWHSVGPLKDEAYGNLVRSFNHPFEAEKDVLAAGADTVDLAKVYTTGVPPAMADVQRSWVKRAEWIDGYRHQLPRGPAPSRNETIYLYRTIRAKQPVTKKMRVYGEDIPAAIKQEYDRRSFDAHAFYRC</sequence>
<proteinExistence type="predicted"/>
<dbReference type="EMBL" id="LAZR01037858">
    <property type="protein sequence ID" value="KKL21088.1"/>
    <property type="molecule type" value="Genomic_DNA"/>
</dbReference>
<protein>
    <submittedName>
        <fullName evidence="1">Uncharacterized protein</fullName>
    </submittedName>
</protein>
<comment type="caution">
    <text evidence="1">The sequence shown here is derived from an EMBL/GenBank/DDBJ whole genome shotgun (WGS) entry which is preliminary data.</text>
</comment>